<dbReference type="OMA" id="LTAHCIM"/>
<evidence type="ECO:0000313" key="6">
    <source>
        <dbReference type="EMBL" id="PCH39042.1"/>
    </source>
</evidence>
<keyword evidence="4" id="KW-0472">Membrane</keyword>
<evidence type="ECO:0000256" key="1">
    <source>
        <dbReference type="ARBA" id="ARBA00004141"/>
    </source>
</evidence>
<dbReference type="GO" id="GO:0022857">
    <property type="term" value="F:transmembrane transporter activity"/>
    <property type="evidence" value="ECO:0007669"/>
    <property type="project" value="InterPro"/>
</dbReference>
<proteinExistence type="inferred from homology"/>
<dbReference type="Proteomes" id="UP000218811">
    <property type="component" value="Unassembled WGS sequence"/>
</dbReference>
<feature type="transmembrane region" description="Helical" evidence="4">
    <location>
        <begin position="102"/>
        <end position="124"/>
    </location>
</feature>
<protein>
    <submittedName>
        <fullName evidence="6">MFS general substrate transporter</fullName>
    </submittedName>
</protein>
<dbReference type="InterPro" id="IPR011701">
    <property type="entry name" value="MFS"/>
</dbReference>
<dbReference type="PANTHER" id="PTHR11360">
    <property type="entry name" value="MONOCARBOXYLATE TRANSPORTER"/>
    <property type="match status" value="1"/>
</dbReference>
<feature type="region of interest" description="Disordered" evidence="3">
    <location>
        <begin position="1"/>
        <end position="53"/>
    </location>
</feature>
<feature type="transmembrane region" description="Helical" evidence="4">
    <location>
        <begin position="222"/>
        <end position="243"/>
    </location>
</feature>
<dbReference type="AlphaFoldDB" id="A0A2H3J9V0"/>
<sequence>MSFSEKDTAASPAHEKDASLADVSVQHTATGRSSPSAKHSDSESLPPPPEPEEYTIPDGGLKACLAVFGGFLVQFTTFGYASSFGVYQDYYVLQGGFSSSDASWIGSMHLFLLFCMGLPAGLLFDKGLFHYVHTFGTILYVFSMFMLSLANPSHYYELILAQGVGMGLGSGFLLVPAVTIQAQHWKRHRAFAMGFVLAGSASGGIVYPILLNRLFNHPHVGFPWAVRASAFLTLGLLVIAGLCMTTRMPPKKPAAEQETLAQRWRKVARDWVFFITLLGDFLILWGLFFPYFYLQLWSNLHGLDSTFAFYSIAILNAGSVVGRLVPNALADRFGVFNVICPSNVIAGAVLFAFFGATSVGAVVVFALIYGFFSGAFASMITPTLAALTKDPGDMGFRLGLGYFVMSFAILTGSPIDGALLGGERDWAKPIAFSGVVMLAGSATMLVARHFLAKERGTQWV</sequence>
<dbReference type="OrthoDB" id="6499973at2759"/>
<dbReference type="PROSITE" id="PS50850">
    <property type="entry name" value="MFS"/>
    <property type="match status" value="1"/>
</dbReference>
<feature type="domain" description="Major facilitator superfamily (MFS) profile" evidence="5">
    <location>
        <begin position="272"/>
        <end position="460"/>
    </location>
</feature>
<dbReference type="InterPro" id="IPR036259">
    <property type="entry name" value="MFS_trans_sf"/>
</dbReference>
<feature type="transmembrane region" description="Helical" evidence="4">
    <location>
        <begin position="131"/>
        <end position="149"/>
    </location>
</feature>
<keyword evidence="4" id="KW-1133">Transmembrane helix</keyword>
<dbReference type="GO" id="GO:0016020">
    <property type="term" value="C:membrane"/>
    <property type="evidence" value="ECO:0007669"/>
    <property type="project" value="UniProtKB-SubCell"/>
</dbReference>
<dbReference type="InterPro" id="IPR020846">
    <property type="entry name" value="MFS_dom"/>
</dbReference>
<comment type="similarity">
    <text evidence="2">Belongs to the major facilitator superfamily. Monocarboxylate porter (TC 2.A.1.13) family.</text>
</comment>
<evidence type="ECO:0000256" key="3">
    <source>
        <dbReference type="SAM" id="MobiDB-lite"/>
    </source>
</evidence>
<feature type="transmembrane region" description="Helical" evidence="4">
    <location>
        <begin position="426"/>
        <end position="447"/>
    </location>
</feature>
<dbReference type="Gene3D" id="1.20.1250.20">
    <property type="entry name" value="MFS general substrate transporter like domains"/>
    <property type="match status" value="2"/>
</dbReference>
<organism evidence="6 7">
    <name type="scientific">Wolfiporia cocos (strain MD-104)</name>
    <name type="common">Brown rot fungus</name>
    <dbReference type="NCBI Taxonomy" id="742152"/>
    <lineage>
        <taxon>Eukaryota</taxon>
        <taxon>Fungi</taxon>
        <taxon>Dikarya</taxon>
        <taxon>Basidiomycota</taxon>
        <taxon>Agaricomycotina</taxon>
        <taxon>Agaricomycetes</taxon>
        <taxon>Polyporales</taxon>
        <taxon>Phaeolaceae</taxon>
        <taxon>Wolfiporia</taxon>
    </lineage>
</organism>
<dbReference type="InterPro" id="IPR050327">
    <property type="entry name" value="Proton-linked_MCT"/>
</dbReference>
<feature type="transmembrane region" description="Helical" evidence="4">
    <location>
        <begin position="190"/>
        <end position="210"/>
    </location>
</feature>
<keyword evidence="4" id="KW-0812">Transmembrane</keyword>
<feature type="compositionally biased region" description="Basic and acidic residues" evidence="3">
    <location>
        <begin position="1"/>
        <end position="19"/>
    </location>
</feature>
<evidence type="ECO:0000256" key="2">
    <source>
        <dbReference type="ARBA" id="ARBA00006727"/>
    </source>
</evidence>
<dbReference type="STRING" id="742152.A0A2H3J9V0"/>
<dbReference type="Pfam" id="PF07690">
    <property type="entry name" value="MFS_1"/>
    <property type="match status" value="1"/>
</dbReference>
<keyword evidence="7" id="KW-1185">Reference proteome</keyword>
<feature type="transmembrane region" description="Helical" evidence="4">
    <location>
        <begin position="271"/>
        <end position="294"/>
    </location>
</feature>
<gene>
    <name evidence="6" type="ORF">WOLCODRAFT_141078</name>
</gene>
<dbReference type="EMBL" id="KB467954">
    <property type="protein sequence ID" value="PCH39042.1"/>
    <property type="molecule type" value="Genomic_DNA"/>
</dbReference>
<feature type="compositionally biased region" description="Polar residues" evidence="3">
    <location>
        <begin position="25"/>
        <end position="37"/>
    </location>
</feature>
<feature type="transmembrane region" description="Helical" evidence="4">
    <location>
        <begin position="399"/>
        <end position="420"/>
    </location>
</feature>
<reference evidence="6 7" key="1">
    <citation type="journal article" date="2012" name="Science">
        <title>The Paleozoic origin of enzymatic lignin decomposition reconstructed from 31 fungal genomes.</title>
        <authorList>
            <person name="Floudas D."/>
            <person name="Binder M."/>
            <person name="Riley R."/>
            <person name="Barry K."/>
            <person name="Blanchette R.A."/>
            <person name="Henrissat B."/>
            <person name="Martinez A.T."/>
            <person name="Otillar R."/>
            <person name="Spatafora J.W."/>
            <person name="Yadav J.S."/>
            <person name="Aerts A."/>
            <person name="Benoit I."/>
            <person name="Boyd A."/>
            <person name="Carlson A."/>
            <person name="Copeland A."/>
            <person name="Coutinho P.M."/>
            <person name="de Vries R.P."/>
            <person name="Ferreira P."/>
            <person name="Findley K."/>
            <person name="Foster B."/>
            <person name="Gaskell J."/>
            <person name="Glotzer D."/>
            <person name="Gorecki P."/>
            <person name="Heitman J."/>
            <person name="Hesse C."/>
            <person name="Hori C."/>
            <person name="Igarashi K."/>
            <person name="Jurgens J.A."/>
            <person name="Kallen N."/>
            <person name="Kersten P."/>
            <person name="Kohler A."/>
            <person name="Kuees U."/>
            <person name="Kumar T.K.A."/>
            <person name="Kuo A."/>
            <person name="LaButti K."/>
            <person name="Larrondo L.F."/>
            <person name="Lindquist E."/>
            <person name="Ling A."/>
            <person name="Lombard V."/>
            <person name="Lucas S."/>
            <person name="Lundell T."/>
            <person name="Martin R."/>
            <person name="McLaughlin D.J."/>
            <person name="Morgenstern I."/>
            <person name="Morin E."/>
            <person name="Murat C."/>
            <person name="Nagy L.G."/>
            <person name="Nolan M."/>
            <person name="Ohm R.A."/>
            <person name="Patyshakuliyeva A."/>
            <person name="Rokas A."/>
            <person name="Ruiz-Duenas F.J."/>
            <person name="Sabat G."/>
            <person name="Salamov A."/>
            <person name="Samejima M."/>
            <person name="Schmutz J."/>
            <person name="Slot J.C."/>
            <person name="St John F."/>
            <person name="Stenlid J."/>
            <person name="Sun H."/>
            <person name="Sun S."/>
            <person name="Syed K."/>
            <person name="Tsang A."/>
            <person name="Wiebenga A."/>
            <person name="Young D."/>
            <person name="Pisabarro A."/>
            <person name="Eastwood D.C."/>
            <person name="Martin F."/>
            <person name="Cullen D."/>
            <person name="Grigoriev I.V."/>
            <person name="Hibbett D.S."/>
        </authorList>
    </citation>
    <scope>NUCLEOTIDE SEQUENCE [LARGE SCALE GENOMIC DNA]</scope>
    <source>
        <strain evidence="6 7">MD-104</strain>
    </source>
</reference>
<evidence type="ECO:0000256" key="4">
    <source>
        <dbReference type="SAM" id="Phobius"/>
    </source>
</evidence>
<feature type="transmembrane region" description="Helical" evidence="4">
    <location>
        <begin position="362"/>
        <end position="387"/>
    </location>
</feature>
<feature type="transmembrane region" description="Helical" evidence="4">
    <location>
        <begin position="63"/>
        <end position="82"/>
    </location>
</feature>
<accession>A0A2H3J9V0</accession>
<comment type="subcellular location">
    <subcellularLocation>
        <location evidence="1">Membrane</location>
        <topology evidence="1">Multi-pass membrane protein</topology>
    </subcellularLocation>
</comment>
<evidence type="ECO:0000259" key="5">
    <source>
        <dbReference type="PROSITE" id="PS50850"/>
    </source>
</evidence>
<feature type="transmembrane region" description="Helical" evidence="4">
    <location>
        <begin position="333"/>
        <end position="356"/>
    </location>
</feature>
<evidence type="ECO:0000313" key="7">
    <source>
        <dbReference type="Proteomes" id="UP000218811"/>
    </source>
</evidence>
<feature type="transmembrane region" description="Helical" evidence="4">
    <location>
        <begin position="155"/>
        <end position="178"/>
    </location>
</feature>
<feature type="transmembrane region" description="Helical" evidence="4">
    <location>
        <begin position="306"/>
        <end position="326"/>
    </location>
</feature>
<dbReference type="PANTHER" id="PTHR11360:SF284">
    <property type="entry name" value="EG:103B4.3 PROTEIN-RELATED"/>
    <property type="match status" value="1"/>
</dbReference>
<dbReference type="SUPFAM" id="SSF103473">
    <property type="entry name" value="MFS general substrate transporter"/>
    <property type="match status" value="1"/>
</dbReference>
<name>A0A2H3J9V0_WOLCO</name>